<evidence type="ECO:0000313" key="3">
    <source>
        <dbReference type="Proteomes" id="UP000299102"/>
    </source>
</evidence>
<accession>A0A4C1TTS0</accession>
<name>A0A4C1TTS0_EUMVA</name>
<organism evidence="2 3">
    <name type="scientific">Eumeta variegata</name>
    <name type="common">Bagworm moth</name>
    <name type="synonym">Eumeta japonica</name>
    <dbReference type="NCBI Taxonomy" id="151549"/>
    <lineage>
        <taxon>Eukaryota</taxon>
        <taxon>Metazoa</taxon>
        <taxon>Ecdysozoa</taxon>
        <taxon>Arthropoda</taxon>
        <taxon>Hexapoda</taxon>
        <taxon>Insecta</taxon>
        <taxon>Pterygota</taxon>
        <taxon>Neoptera</taxon>
        <taxon>Endopterygota</taxon>
        <taxon>Lepidoptera</taxon>
        <taxon>Glossata</taxon>
        <taxon>Ditrysia</taxon>
        <taxon>Tineoidea</taxon>
        <taxon>Psychidae</taxon>
        <taxon>Oiketicinae</taxon>
        <taxon>Eumeta</taxon>
    </lineage>
</organism>
<dbReference type="AlphaFoldDB" id="A0A4C1TTS0"/>
<evidence type="ECO:0000313" key="2">
    <source>
        <dbReference type="EMBL" id="GBP17298.1"/>
    </source>
</evidence>
<dbReference type="EMBL" id="BGZK01000086">
    <property type="protein sequence ID" value="GBP17298.1"/>
    <property type="molecule type" value="Genomic_DNA"/>
</dbReference>
<comment type="caution">
    <text evidence="2">The sequence shown here is derived from an EMBL/GenBank/DDBJ whole genome shotgun (WGS) entry which is preliminary data.</text>
</comment>
<protein>
    <submittedName>
        <fullName evidence="2">Uncharacterized protein</fullName>
    </submittedName>
</protein>
<sequence length="189" mass="20542">MSIYGAPTNWWKLSQPSLATQRAVFKQLNTVAAPAAAKNPNKKVSDEVDVTTSSTPMLRDPKPLPDTDGPPACVLCKQKGHTANYLGRPRAPRRTPPVTKATLRQESASALSNTLSYVGVAEGARSVSPAIKFNQLIISIQLMLIISVIDTIQLAILTRKYRAAANPTEKLISLIKYDSLEEAIINSKF</sequence>
<dbReference type="Proteomes" id="UP000299102">
    <property type="component" value="Unassembled WGS sequence"/>
</dbReference>
<keyword evidence="3" id="KW-1185">Reference proteome</keyword>
<evidence type="ECO:0000256" key="1">
    <source>
        <dbReference type="SAM" id="MobiDB-lite"/>
    </source>
</evidence>
<feature type="region of interest" description="Disordered" evidence="1">
    <location>
        <begin position="36"/>
        <end position="66"/>
    </location>
</feature>
<proteinExistence type="predicted"/>
<gene>
    <name evidence="2" type="ORF">EVAR_17787_1</name>
</gene>
<reference evidence="2 3" key="1">
    <citation type="journal article" date="2019" name="Commun. Biol.">
        <title>The bagworm genome reveals a unique fibroin gene that provides high tensile strength.</title>
        <authorList>
            <person name="Kono N."/>
            <person name="Nakamura H."/>
            <person name="Ohtoshi R."/>
            <person name="Tomita M."/>
            <person name="Numata K."/>
            <person name="Arakawa K."/>
        </authorList>
    </citation>
    <scope>NUCLEOTIDE SEQUENCE [LARGE SCALE GENOMIC DNA]</scope>
</reference>